<feature type="signal peptide" evidence="1">
    <location>
        <begin position="1"/>
        <end position="23"/>
    </location>
</feature>
<dbReference type="EMBL" id="JBBKZU010000002">
    <property type="protein sequence ID" value="MEJ8810541.1"/>
    <property type="molecule type" value="Genomic_DNA"/>
</dbReference>
<keyword evidence="1" id="KW-0732">Signal</keyword>
<proteinExistence type="predicted"/>
<protein>
    <recommendedName>
        <fullName evidence="4">Secreted protein</fullName>
    </recommendedName>
</protein>
<name>A0ABU8VB33_9BURK</name>
<accession>A0ABU8VB33</accession>
<keyword evidence="3" id="KW-1185">Reference proteome</keyword>
<evidence type="ECO:0000313" key="3">
    <source>
        <dbReference type="Proteomes" id="UP001365846"/>
    </source>
</evidence>
<reference evidence="2 3" key="1">
    <citation type="submission" date="2024-03" db="EMBL/GenBank/DDBJ databases">
        <title>Novel species of the genus Variovorax.</title>
        <authorList>
            <person name="Liu Q."/>
            <person name="Xin Y.-H."/>
        </authorList>
    </citation>
    <scope>NUCLEOTIDE SEQUENCE [LARGE SCALE GENOMIC DNA]</scope>
    <source>
        <strain evidence="2 3">KACC 18899</strain>
    </source>
</reference>
<feature type="chain" id="PRO_5045098427" description="Secreted protein" evidence="1">
    <location>
        <begin position="24"/>
        <end position="178"/>
    </location>
</feature>
<dbReference type="RefSeq" id="WP_340355859.1">
    <property type="nucleotide sequence ID" value="NZ_JBBKZU010000002.1"/>
</dbReference>
<comment type="caution">
    <text evidence="2">The sequence shown here is derived from an EMBL/GenBank/DDBJ whole genome shotgun (WGS) entry which is preliminary data.</text>
</comment>
<organism evidence="2 3">
    <name type="scientific">Variovorax ureilyticus</name>
    <dbReference type="NCBI Taxonomy" id="1836198"/>
    <lineage>
        <taxon>Bacteria</taxon>
        <taxon>Pseudomonadati</taxon>
        <taxon>Pseudomonadota</taxon>
        <taxon>Betaproteobacteria</taxon>
        <taxon>Burkholderiales</taxon>
        <taxon>Comamonadaceae</taxon>
        <taxon>Variovorax</taxon>
    </lineage>
</organism>
<sequence>MRSISCSAFGVLLLSAVAFHAQASGTNKVCNGRKTDVVFAVIHEDSDDPDARCDLQGARCHVTLQGWYTLKPGVCTEVAVGSRWESLLSIFVKDAADGRYRPEAFPVNEKFDKDRSEKNSGVVNVNVCLPVGPFRRQLPGTLAPLVNPVAACGSGEAFHPINYVMRSGPDTHVVLTVN</sequence>
<evidence type="ECO:0008006" key="4">
    <source>
        <dbReference type="Google" id="ProtNLM"/>
    </source>
</evidence>
<dbReference type="Proteomes" id="UP001365846">
    <property type="component" value="Unassembled WGS sequence"/>
</dbReference>
<evidence type="ECO:0000313" key="2">
    <source>
        <dbReference type="EMBL" id="MEJ8810541.1"/>
    </source>
</evidence>
<gene>
    <name evidence="2" type="ORF">WKW77_05630</name>
</gene>
<evidence type="ECO:0000256" key="1">
    <source>
        <dbReference type="SAM" id="SignalP"/>
    </source>
</evidence>